<evidence type="ECO:0000313" key="4">
    <source>
        <dbReference type="EMBL" id="MBK4217717.1"/>
    </source>
</evidence>
<organism evidence="4 5">
    <name type="scientific">Paracoccus caeni</name>
    <dbReference type="NCBI Taxonomy" id="657651"/>
    <lineage>
        <taxon>Bacteria</taxon>
        <taxon>Pseudomonadati</taxon>
        <taxon>Pseudomonadota</taxon>
        <taxon>Alphaproteobacteria</taxon>
        <taxon>Rhodobacterales</taxon>
        <taxon>Paracoccaceae</taxon>
        <taxon>Paracoccus</taxon>
    </lineage>
</organism>
<gene>
    <name evidence="4" type="ORF">JJJ17_17430</name>
</gene>
<dbReference type="PANTHER" id="PTHR31005">
    <property type="entry name" value="DUF4139 DOMAIN-CONTAINING PROTEIN"/>
    <property type="match status" value="1"/>
</dbReference>
<dbReference type="Proteomes" id="UP000640485">
    <property type="component" value="Unassembled WGS sequence"/>
</dbReference>
<dbReference type="InterPro" id="IPR011935">
    <property type="entry name" value="CHP02231"/>
</dbReference>
<reference evidence="4" key="1">
    <citation type="submission" date="2021-01" db="EMBL/GenBank/DDBJ databases">
        <title>Paracoccus amoyensis sp. nov., isolated from the surface seawater along the coast of Xiamen Island, China.</title>
        <authorList>
            <person name="Lyu L."/>
        </authorList>
    </citation>
    <scope>NUCLEOTIDE SEQUENCE</scope>
    <source>
        <strain evidence="4">MJ17</strain>
    </source>
</reference>
<dbReference type="Pfam" id="PF13600">
    <property type="entry name" value="DUF4140"/>
    <property type="match status" value="1"/>
</dbReference>
<dbReference type="Pfam" id="PF13598">
    <property type="entry name" value="DUF4139"/>
    <property type="match status" value="1"/>
</dbReference>
<accession>A0A934SM32</accession>
<feature type="domain" description="DUF4140" evidence="3">
    <location>
        <begin position="33"/>
        <end position="129"/>
    </location>
</feature>
<name>A0A934SM32_9RHOB</name>
<keyword evidence="1" id="KW-0175">Coiled coil</keyword>
<evidence type="ECO:0000259" key="2">
    <source>
        <dbReference type="Pfam" id="PF13598"/>
    </source>
</evidence>
<feature type="coiled-coil region" evidence="1">
    <location>
        <begin position="178"/>
        <end position="212"/>
    </location>
</feature>
<dbReference type="NCBIfam" id="TIGR02231">
    <property type="entry name" value="mucoidy inhibitor MuiA family protein"/>
    <property type="match status" value="1"/>
</dbReference>
<keyword evidence="5" id="KW-1185">Reference proteome</keyword>
<feature type="domain" description="DUF4139" evidence="2">
    <location>
        <begin position="226"/>
        <end position="538"/>
    </location>
</feature>
<dbReference type="PANTHER" id="PTHR31005:SF8">
    <property type="entry name" value="DUF4139 DOMAIN-CONTAINING PROTEIN"/>
    <property type="match status" value="1"/>
</dbReference>
<sequence length="550" mass="58968">MTLRPVFPALFLGLVATPALSDRIEAELIADRVTVYPSGASISWRVDLPGGAGAHEVIVPGLPQGMADGLRIEAQGAVIGTVNAASDDPAAEGAVEAATVQAARARRDAEHDALRALEAQLYAKQAEARSWQERAQMVRDLMRGDARIAAADLAASVEEAGGMIATYLERETQANAEAAQLLNRQAQLARNVQLAEADLNRIIDRNAALETLTMTVQTTDQPAQITLTGFTSDAWWNPVYDLALDRATGQITMDRALMVRQNSGVDWDGVTLTLSTAQPNGQSAPSQVNSVFPSLEDPALKSVSRNYEVAEMAAPAGAGMAPVADEAARVVENAQLASIGMTVAYDYPTPVDVKNGGDALRLTLDQKTLESNVFAEAAPRFDQTAFVVAEGQNSLGEPILPGRATLRLDGALIGQTDLPLIATGDDVRVGFGPIIGMTAELRVPEDSTGDRGFLSRSTQQQQTHILIVRNLTGEEWPLRVVDRVPVSRDEELTINFNAEPAPTETDPDGRRGVLYWEAALPAGETREITVTSDLRWPEGKSLDMSSQYLR</sequence>
<evidence type="ECO:0000259" key="3">
    <source>
        <dbReference type="Pfam" id="PF13600"/>
    </source>
</evidence>
<protein>
    <submittedName>
        <fullName evidence="4">DUF4139 domain-containing protein</fullName>
    </submittedName>
</protein>
<feature type="coiled-coil region" evidence="1">
    <location>
        <begin position="100"/>
        <end position="134"/>
    </location>
</feature>
<evidence type="ECO:0000313" key="5">
    <source>
        <dbReference type="Proteomes" id="UP000640485"/>
    </source>
</evidence>
<dbReference type="AlphaFoldDB" id="A0A934SM32"/>
<proteinExistence type="predicted"/>
<dbReference type="EMBL" id="JAEPRQ010000008">
    <property type="protein sequence ID" value="MBK4217717.1"/>
    <property type="molecule type" value="Genomic_DNA"/>
</dbReference>
<dbReference type="InterPro" id="IPR025554">
    <property type="entry name" value="DUF4140"/>
</dbReference>
<evidence type="ECO:0000256" key="1">
    <source>
        <dbReference type="SAM" id="Coils"/>
    </source>
</evidence>
<dbReference type="InterPro" id="IPR037291">
    <property type="entry name" value="DUF4139"/>
</dbReference>
<comment type="caution">
    <text evidence="4">The sequence shown here is derived from an EMBL/GenBank/DDBJ whole genome shotgun (WGS) entry which is preliminary data.</text>
</comment>
<dbReference type="RefSeq" id="WP_200688749.1">
    <property type="nucleotide sequence ID" value="NZ_JAEPRQ010000008.1"/>
</dbReference>